<dbReference type="OrthoDB" id="9902985at2759"/>
<gene>
    <name evidence="1" type="ORF">PACLA_8A049528</name>
</gene>
<dbReference type="Proteomes" id="UP001152795">
    <property type="component" value="Unassembled WGS sequence"/>
</dbReference>
<accession>A0A6S7K0U6</accession>
<protein>
    <submittedName>
        <fullName evidence="1">Uncharacterized protein</fullName>
    </submittedName>
</protein>
<dbReference type="AlphaFoldDB" id="A0A6S7K0U6"/>
<dbReference type="PROSITE" id="PS50878">
    <property type="entry name" value="RT_POL"/>
    <property type="match status" value="1"/>
</dbReference>
<reference evidence="1" key="1">
    <citation type="submission" date="2020-04" db="EMBL/GenBank/DDBJ databases">
        <authorList>
            <person name="Alioto T."/>
            <person name="Alioto T."/>
            <person name="Gomez Garrido J."/>
        </authorList>
    </citation>
    <scope>NUCLEOTIDE SEQUENCE</scope>
    <source>
        <strain evidence="1">A484AB</strain>
    </source>
</reference>
<name>A0A6S7K0U6_PARCT</name>
<dbReference type="SUPFAM" id="SSF56672">
    <property type="entry name" value="DNA/RNA polymerases"/>
    <property type="match status" value="1"/>
</dbReference>
<dbReference type="InterPro" id="IPR000477">
    <property type="entry name" value="RT_dom"/>
</dbReference>
<keyword evidence="2" id="KW-1185">Reference proteome</keyword>
<dbReference type="CDD" id="cd01650">
    <property type="entry name" value="RT_nLTR_like"/>
    <property type="match status" value="1"/>
</dbReference>
<evidence type="ECO:0000313" key="2">
    <source>
        <dbReference type="Proteomes" id="UP001152795"/>
    </source>
</evidence>
<organism evidence="1 2">
    <name type="scientific">Paramuricea clavata</name>
    <name type="common">Red gorgonian</name>
    <name type="synonym">Violescent sea-whip</name>
    <dbReference type="NCBI Taxonomy" id="317549"/>
    <lineage>
        <taxon>Eukaryota</taxon>
        <taxon>Metazoa</taxon>
        <taxon>Cnidaria</taxon>
        <taxon>Anthozoa</taxon>
        <taxon>Octocorallia</taxon>
        <taxon>Malacalcyonacea</taxon>
        <taxon>Plexauridae</taxon>
        <taxon>Paramuricea</taxon>
    </lineage>
</organism>
<dbReference type="PANTHER" id="PTHR19446">
    <property type="entry name" value="REVERSE TRANSCRIPTASES"/>
    <property type="match status" value="1"/>
</dbReference>
<dbReference type="InterPro" id="IPR043502">
    <property type="entry name" value="DNA/RNA_pol_sf"/>
</dbReference>
<sequence>MGPLNSKDIKNKLKSLANSATGKDRVEYRHLKLVDPDCKILSIIYNKCLAEKKIPSSWKESATIMIYKKGSSDDPSNFRPIAFTSCLCKLFTSLLALRVTNFSIQNNLMSPQQKSARPAEGCHGHTFTLQSIVADCKQNQKNCFFIWLDLRNAFETEPIKVTAGVKQGCPISPVLFNLTSELLIRTALSRSQDNPSIPFKLHNQPISILAYADDLVLISRTREGLQVLLDDISLAADVLNLSFRQDKCSTLSLTCFKKDLSRVSEYEFIVQHNPIPFLKREESYRYLGVPIGLLYDAKDIQSITAKLISDLDKIRDSLLAPWQRLDAIRTFVQPGLTYALISCPVTHEALKEYRSKLIEVLKSIYHLPKHASASYFFADKSDGGLGFLDRFDKRHVQTIVHTVKILSAKDPLIHNISRAQLRSVVYCCINVEPYNND</sequence>
<dbReference type="Pfam" id="PF00078">
    <property type="entry name" value="RVT_1"/>
    <property type="match status" value="2"/>
</dbReference>
<proteinExistence type="predicted"/>
<evidence type="ECO:0000313" key="1">
    <source>
        <dbReference type="EMBL" id="CAB4037837.1"/>
    </source>
</evidence>
<dbReference type="EMBL" id="CACRXK020023523">
    <property type="protein sequence ID" value="CAB4037837.1"/>
    <property type="molecule type" value="Genomic_DNA"/>
</dbReference>
<comment type="caution">
    <text evidence="1">The sequence shown here is derived from an EMBL/GenBank/DDBJ whole genome shotgun (WGS) entry which is preliminary data.</text>
</comment>